<dbReference type="EC" id="4.1.1.97" evidence="6"/>
<evidence type="ECO:0000256" key="5">
    <source>
        <dbReference type="ARBA" id="ARBA00005793"/>
    </source>
</evidence>
<reference evidence="14 15" key="1">
    <citation type="submission" date="2020-04" db="EMBL/GenBank/DDBJ databases">
        <authorList>
            <person name="Wallbank WR R."/>
            <person name="Pardo Diaz C."/>
            <person name="Kozak K."/>
            <person name="Martin S."/>
            <person name="Jiggins C."/>
            <person name="Moest M."/>
            <person name="Warren A I."/>
            <person name="Byers J.R.P. K."/>
            <person name="Montejo-Kovacevich G."/>
            <person name="Yen C E."/>
        </authorList>
    </citation>
    <scope>NUCLEOTIDE SEQUENCE [LARGE SCALE GENOMIC DNA]</scope>
</reference>
<dbReference type="PANTHER" id="PTHR43466">
    <property type="entry name" value="2-OXO-4-HYDROXY-4-CARBOXY-5-UREIDOIMIDAZOLINE DECARBOXYLASE-RELATED"/>
    <property type="match status" value="1"/>
</dbReference>
<keyword evidence="7" id="KW-0659">Purine metabolism</keyword>
<dbReference type="GO" id="GO:0051997">
    <property type="term" value="F:2-oxo-4-hydroxy-4-carboxy-5-ureidoimidazoline decarboxylase activity"/>
    <property type="evidence" value="ECO:0007669"/>
    <property type="project" value="UniProtKB-EC"/>
</dbReference>
<keyword evidence="9" id="KW-0576">Peroxisome</keyword>
<evidence type="ECO:0000256" key="7">
    <source>
        <dbReference type="ARBA" id="ARBA00022631"/>
    </source>
</evidence>
<dbReference type="GO" id="GO:0000255">
    <property type="term" value="P:allantoin metabolic process"/>
    <property type="evidence" value="ECO:0007669"/>
    <property type="project" value="InterPro"/>
</dbReference>
<sequence>MVVPITILEVNSLSDDNFEATFGNVIELCSGAAAYVKDKRPFNNVSDLCNEFHTYLEQLNVQDQVEVLKLHPDLAGSLAARGELTKESAEEQRTAGLEQLTPQMKKTMDQYNQRYKEKFGFPFIICAKENKIQSIISGLQKRYNNSYEQEINTGINEVKKICKLRILDIVKN</sequence>
<evidence type="ECO:0000256" key="8">
    <source>
        <dbReference type="ARBA" id="ARBA00022793"/>
    </source>
</evidence>
<comment type="pathway">
    <text evidence="4">Purine metabolism; urate degradation; (S)-allantoin from urate: step 3/3.</text>
</comment>
<dbReference type="NCBIfam" id="TIGR03164">
    <property type="entry name" value="UHCUDC"/>
    <property type="match status" value="1"/>
</dbReference>
<dbReference type="GO" id="GO:0019628">
    <property type="term" value="P:urate catabolic process"/>
    <property type="evidence" value="ECO:0007669"/>
    <property type="project" value="TreeGrafter"/>
</dbReference>
<dbReference type="Pfam" id="PF09349">
    <property type="entry name" value="OHCU_decarbox"/>
    <property type="match status" value="1"/>
</dbReference>
<comment type="function">
    <text evidence="2">Catalyzes the stereoselective decarboxylation of 2-oxo-4-hydroxy-4-carboxy-5-ureidoimidazoline (OHCU) to (S)-allantoin.</text>
</comment>
<evidence type="ECO:0000256" key="2">
    <source>
        <dbReference type="ARBA" id="ARBA00002506"/>
    </source>
</evidence>
<evidence type="ECO:0000259" key="13">
    <source>
        <dbReference type="Pfam" id="PF09349"/>
    </source>
</evidence>
<name>A0A8S1AIF4_ARCPL</name>
<comment type="subcellular location">
    <subcellularLocation>
        <location evidence="3">Peroxisome</location>
    </subcellularLocation>
</comment>
<keyword evidence="10" id="KW-0456">Lyase</keyword>
<evidence type="ECO:0000256" key="9">
    <source>
        <dbReference type="ARBA" id="ARBA00023140"/>
    </source>
</evidence>
<evidence type="ECO:0000313" key="15">
    <source>
        <dbReference type="Proteomes" id="UP000494256"/>
    </source>
</evidence>
<comment type="similarity">
    <text evidence="5">Belongs to the OHCU decarboxylase family.</text>
</comment>
<dbReference type="InterPro" id="IPR036778">
    <property type="entry name" value="OHCU_decarboxylase_sf"/>
</dbReference>
<evidence type="ECO:0000256" key="6">
    <source>
        <dbReference type="ARBA" id="ARBA00012257"/>
    </source>
</evidence>
<dbReference type="PANTHER" id="PTHR43466:SF1">
    <property type="entry name" value="2-OXO-4-HYDROXY-4-CARBOXY-5-UREIDOIMIDAZOLINE DECARBOXYLASE-RELATED"/>
    <property type="match status" value="1"/>
</dbReference>
<comment type="caution">
    <text evidence="14">The sequence shown here is derived from an EMBL/GenBank/DDBJ whole genome shotgun (WGS) entry which is preliminary data.</text>
</comment>
<evidence type="ECO:0000256" key="10">
    <source>
        <dbReference type="ARBA" id="ARBA00023239"/>
    </source>
</evidence>
<dbReference type="InterPro" id="IPR018020">
    <property type="entry name" value="OHCU_decarboxylase"/>
</dbReference>
<dbReference type="Proteomes" id="UP000494256">
    <property type="component" value="Unassembled WGS sequence"/>
</dbReference>
<evidence type="ECO:0000256" key="3">
    <source>
        <dbReference type="ARBA" id="ARBA00004275"/>
    </source>
</evidence>
<evidence type="ECO:0000256" key="4">
    <source>
        <dbReference type="ARBA" id="ARBA00004754"/>
    </source>
</evidence>
<comment type="catalytic activity">
    <reaction evidence="1">
        <text>5-hydroxy-2-oxo-4-ureido-2,5-dihydro-1H-imidazole-5-carboxylate + H(+) = (S)-allantoin + CO2</text>
        <dbReference type="Rhea" id="RHEA:26301"/>
        <dbReference type="ChEBI" id="CHEBI:15378"/>
        <dbReference type="ChEBI" id="CHEBI:15678"/>
        <dbReference type="ChEBI" id="CHEBI:16526"/>
        <dbReference type="ChEBI" id="CHEBI:58639"/>
        <dbReference type="EC" id="4.1.1.97"/>
    </reaction>
</comment>
<proteinExistence type="inferred from homology"/>
<dbReference type="InterPro" id="IPR017580">
    <property type="entry name" value="OHCU_decarboxylase-1"/>
</dbReference>
<feature type="domain" description="Oxo-4-hydroxy-4-carboxy-5-ureidoimidazoline decarboxylase" evidence="13">
    <location>
        <begin position="11"/>
        <end position="166"/>
    </location>
</feature>
<dbReference type="SUPFAM" id="SSF158694">
    <property type="entry name" value="UraD-Like"/>
    <property type="match status" value="1"/>
</dbReference>
<dbReference type="Gene3D" id="1.10.3330.10">
    <property type="entry name" value="Oxo-4-hydroxy-4-carboxy-5-ureidoimidazoline decarboxylase"/>
    <property type="match status" value="1"/>
</dbReference>
<dbReference type="GO" id="GO:0005777">
    <property type="term" value="C:peroxisome"/>
    <property type="evidence" value="ECO:0007669"/>
    <property type="project" value="UniProtKB-SubCell"/>
</dbReference>
<accession>A0A8S1AIF4</accession>
<evidence type="ECO:0000256" key="11">
    <source>
        <dbReference type="ARBA" id="ARBA00030624"/>
    </source>
</evidence>
<evidence type="ECO:0000256" key="1">
    <source>
        <dbReference type="ARBA" id="ARBA00001163"/>
    </source>
</evidence>
<dbReference type="FunFam" id="1.10.3330.10:FF:000001">
    <property type="entry name" value="2-oxo-4-hydroxy-4-carboxy-5-ureidoimidazoline decarboxylase"/>
    <property type="match status" value="1"/>
</dbReference>
<gene>
    <name evidence="14" type="ORF">APLA_LOCUS11375</name>
</gene>
<evidence type="ECO:0000256" key="12">
    <source>
        <dbReference type="ARBA" id="ARBA00032116"/>
    </source>
</evidence>
<dbReference type="EMBL" id="CADEBD010000327">
    <property type="protein sequence ID" value="CAB3246106.1"/>
    <property type="molecule type" value="Genomic_DNA"/>
</dbReference>
<protein>
    <recommendedName>
        <fullName evidence="6">2-oxo-4-hydroxy-4-carboxy-5-ureidoimidazoline decarboxylase</fullName>
        <ecNumber evidence="6">4.1.1.97</ecNumber>
    </recommendedName>
    <alternativeName>
        <fullName evidence="12">Parahox neighbor</fullName>
    </alternativeName>
    <alternativeName>
        <fullName evidence="11">Ureidoimidazoline (2-oxo-4-hydroxy-4-carboxy-5-) decarboxylase</fullName>
    </alternativeName>
</protein>
<organism evidence="14 15">
    <name type="scientific">Arctia plantaginis</name>
    <name type="common">Wood tiger moth</name>
    <name type="synonym">Phalaena plantaginis</name>
    <dbReference type="NCBI Taxonomy" id="874455"/>
    <lineage>
        <taxon>Eukaryota</taxon>
        <taxon>Metazoa</taxon>
        <taxon>Ecdysozoa</taxon>
        <taxon>Arthropoda</taxon>
        <taxon>Hexapoda</taxon>
        <taxon>Insecta</taxon>
        <taxon>Pterygota</taxon>
        <taxon>Neoptera</taxon>
        <taxon>Endopterygota</taxon>
        <taxon>Lepidoptera</taxon>
        <taxon>Glossata</taxon>
        <taxon>Ditrysia</taxon>
        <taxon>Noctuoidea</taxon>
        <taxon>Erebidae</taxon>
        <taxon>Arctiinae</taxon>
        <taxon>Arctia</taxon>
    </lineage>
</organism>
<evidence type="ECO:0000313" key="14">
    <source>
        <dbReference type="EMBL" id="CAB3246106.1"/>
    </source>
</evidence>
<dbReference type="AlphaFoldDB" id="A0A8S1AIF4"/>
<dbReference type="GO" id="GO:0006144">
    <property type="term" value="P:purine nucleobase metabolic process"/>
    <property type="evidence" value="ECO:0007669"/>
    <property type="project" value="UniProtKB-KW"/>
</dbReference>
<keyword evidence="8" id="KW-0210">Decarboxylase</keyword>